<dbReference type="InParanoid" id="A0A3N4KXW6"/>
<evidence type="ECO:0000313" key="2">
    <source>
        <dbReference type="Proteomes" id="UP000277580"/>
    </source>
</evidence>
<evidence type="ECO:0008006" key="3">
    <source>
        <dbReference type="Google" id="ProtNLM"/>
    </source>
</evidence>
<dbReference type="Gene3D" id="3.40.50.1820">
    <property type="entry name" value="alpha/beta hydrolase"/>
    <property type="match status" value="1"/>
</dbReference>
<evidence type="ECO:0000313" key="1">
    <source>
        <dbReference type="EMBL" id="RPB15413.1"/>
    </source>
</evidence>
<dbReference type="OrthoDB" id="19657at2759"/>
<gene>
    <name evidence="1" type="ORF">P167DRAFT_571487</name>
</gene>
<dbReference type="InterPro" id="IPR029058">
    <property type="entry name" value="AB_hydrolase_fold"/>
</dbReference>
<sequence length="221" mass="24802">MSKPLTIEEILAHPAFPTVLEFHTPDRQGNAPVAIDRAGGPMAIAYEVHGTGPVHLVPWLTHIARRIEMIRPKPLVERLEAAKANIFSPEWLLAPDELGEFPTNGDRFVAEDLWRMEKLQAPVYAGTLLQGLAVSWHYFGPERLKVLGEKIPDILVATGTKDALIEHKHSDVIVQGIMGGVQKRVFDGVGHCLQFEAVNEYHQMLEEFWKRAVERHQKVSA</sequence>
<dbReference type="EMBL" id="ML119113">
    <property type="protein sequence ID" value="RPB15413.1"/>
    <property type="molecule type" value="Genomic_DNA"/>
</dbReference>
<dbReference type="SUPFAM" id="SSF53474">
    <property type="entry name" value="alpha/beta-Hydrolases"/>
    <property type="match status" value="1"/>
</dbReference>
<keyword evidence="2" id="KW-1185">Reference proteome</keyword>
<organism evidence="1 2">
    <name type="scientific">Morchella conica CCBAS932</name>
    <dbReference type="NCBI Taxonomy" id="1392247"/>
    <lineage>
        <taxon>Eukaryota</taxon>
        <taxon>Fungi</taxon>
        <taxon>Dikarya</taxon>
        <taxon>Ascomycota</taxon>
        <taxon>Pezizomycotina</taxon>
        <taxon>Pezizomycetes</taxon>
        <taxon>Pezizales</taxon>
        <taxon>Morchellaceae</taxon>
        <taxon>Morchella</taxon>
    </lineage>
</organism>
<dbReference type="AlphaFoldDB" id="A0A3N4KXW6"/>
<dbReference type="Proteomes" id="UP000277580">
    <property type="component" value="Unassembled WGS sequence"/>
</dbReference>
<proteinExistence type="predicted"/>
<accession>A0A3N4KXW6</accession>
<dbReference type="STRING" id="1392247.A0A3N4KXW6"/>
<reference evidence="1 2" key="1">
    <citation type="journal article" date="2018" name="Nat. Ecol. Evol.">
        <title>Pezizomycetes genomes reveal the molecular basis of ectomycorrhizal truffle lifestyle.</title>
        <authorList>
            <person name="Murat C."/>
            <person name="Payen T."/>
            <person name="Noel B."/>
            <person name="Kuo A."/>
            <person name="Morin E."/>
            <person name="Chen J."/>
            <person name="Kohler A."/>
            <person name="Krizsan K."/>
            <person name="Balestrini R."/>
            <person name="Da Silva C."/>
            <person name="Montanini B."/>
            <person name="Hainaut M."/>
            <person name="Levati E."/>
            <person name="Barry K.W."/>
            <person name="Belfiori B."/>
            <person name="Cichocki N."/>
            <person name="Clum A."/>
            <person name="Dockter R.B."/>
            <person name="Fauchery L."/>
            <person name="Guy J."/>
            <person name="Iotti M."/>
            <person name="Le Tacon F."/>
            <person name="Lindquist E.A."/>
            <person name="Lipzen A."/>
            <person name="Malagnac F."/>
            <person name="Mello A."/>
            <person name="Molinier V."/>
            <person name="Miyauchi S."/>
            <person name="Poulain J."/>
            <person name="Riccioni C."/>
            <person name="Rubini A."/>
            <person name="Sitrit Y."/>
            <person name="Splivallo R."/>
            <person name="Traeger S."/>
            <person name="Wang M."/>
            <person name="Zifcakova L."/>
            <person name="Wipf D."/>
            <person name="Zambonelli A."/>
            <person name="Paolocci F."/>
            <person name="Nowrousian M."/>
            <person name="Ottonello S."/>
            <person name="Baldrian P."/>
            <person name="Spatafora J.W."/>
            <person name="Henrissat B."/>
            <person name="Nagy L.G."/>
            <person name="Aury J.M."/>
            <person name="Wincker P."/>
            <person name="Grigoriev I.V."/>
            <person name="Bonfante P."/>
            <person name="Martin F.M."/>
        </authorList>
    </citation>
    <scope>NUCLEOTIDE SEQUENCE [LARGE SCALE GENOMIC DNA]</scope>
    <source>
        <strain evidence="1 2">CCBAS932</strain>
    </source>
</reference>
<name>A0A3N4KXW6_9PEZI</name>
<protein>
    <recommendedName>
        <fullName evidence="3">Alpha/beta-hydrolase</fullName>
    </recommendedName>
</protein>